<dbReference type="Pfam" id="PF01872">
    <property type="entry name" value="RibD_C"/>
    <property type="match status" value="1"/>
</dbReference>
<dbReference type="Gene3D" id="3.40.430.10">
    <property type="entry name" value="Dihydrofolate Reductase, subunit A"/>
    <property type="match status" value="1"/>
</dbReference>
<dbReference type="STRING" id="1415166.NONO_c22040"/>
<dbReference type="AlphaFoldDB" id="W5TCM6"/>
<dbReference type="eggNOG" id="COG0262">
    <property type="taxonomic scope" value="Bacteria"/>
</dbReference>
<gene>
    <name evidence="2" type="ORF">NONO_c22040</name>
</gene>
<dbReference type="InterPro" id="IPR002734">
    <property type="entry name" value="RibDG_C"/>
</dbReference>
<evidence type="ECO:0000313" key="2">
    <source>
        <dbReference type="EMBL" id="AHH17002.1"/>
    </source>
</evidence>
<proteinExistence type="predicted"/>
<keyword evidence="3" id="KW-1185">Reference proteome</keyword>
<sequence length="181" mass="19878">MPRTVYYTATTLDGFIATPDHSLDWLLSRGNDPAGPMGYDTFIPDIGALAMGAATYRWLLDNHPEMDWPYSMPAWVFTHGHFPARTDGADVRFTQDPIPSVHKEMTDAAGERNIWIVGGGPLAAQFADHDLLDEVCVSIAPVTLGAGRPLLPHHVELTLTELARNGEFACARYDVVRTSSQ</sequence>
<name>W5TCM6_9NOCA</name>
<dbReference type="RefSeq" id="WP_025348483.1">
    <property type="nucleotide sequence ID" value="NZ_CP006850.1"/>
</dbReference>
<organism evidence="2 3">
    <name type="scientific">Nocardia nova SH22a</name>
    <dbReference type="NCBI Taxonomy" id="1415166"/>
    <lineage>
        <taxon>Bacteria</taxon>
        <taxon>Bacillati</taxon>
        <taxon>Actinomycetota</taxon>
        <taxon>Actinomycetes</taxon>
        <taxon>Mycobacteriales</taxon>
        <taxon>Nocardiaceae</taxon>
        <taxon>Nocardia</taxon>
    </lineage>
</organism>
<dbReference type="PANTHER" id="PTHR38011">
    <property type="entry name" value="DIHYDROFOLATE REDUCTASE FAMILY PROTEIN (AFU_ORTHOLOGUE AFUA_8G06820)"/>
    <property type="match status" value="1"/>
</dbReference>
<dbReference type="SUPFAM" id="SSF53597">
    <property type="entry name" value="Dihydrofolate reductase-like"/>
    <property type="match status" value="1"/>
</dbReference>
<dbReference type="InterPro" id="IPR024072">
    <property type="entry name" value="DHFR-like_dom_sf"/>
</dbReference>
<dbReference type="PANTHER" id="PTHR38011:SF11">
    <property type="entry name" value="2,5-DIAMINO-6-RIBOSYLAMINO-4(3H)-PYRIMIDINONE 5'-PHOSPHATE REDUCTASE"/>
    <property type="match status" value="1"/>
</dbReference>
<dbReference type="EMBL" id="CP006850">
    <property type="protein sequence ID" value="AHH17002.1"/>
    <property type="molecule type" value="Genomic_DNA"/>
</dbReference>
<protein>
    <submittedName>
        <fullName evidence="2">Dihydrofolate reductase</fullName>
    </submittedName>
</protein>
<dbReference type="InterPro" id="IPR050765">
    <property type="entry name" value="Riboflavin_Biosynth_HTPR"/>
</dbReference>
<accession>W5TCM6</accession>
<evidence type="ECO:0000313" key="3">
    <source>
        <dbReference type="Proteomes" id="UP000019150"/>
    </source>
</evidence>
<evidence type="ECO:0000259" key="1">
    <source>
        <dbReference type="Pfam" id="PF01872"/>
    </source>
</evidence>
<dbReference type="GO" id="GO:0008703">
    <property type="term" value="F:5-amino-6-(5-phosphoribosylamino)uracil reductase activity"/>
    <property type="evidence" value="ECO:0007669"/>
    <property type="project" value="InterPro"/>
</dbReference>
<dbReference type="Proteomes" id="UP000019150">
    <property type="component" value="Chromosome"/>
</dbReference>
<dbReference type="HOGENOM" id="CLU_043966_4_1_11"/>
<feature type="domain" description="Bacterial bifunctional deaminase-reductase C-terminal" evidence="1">
    <location>
        <begin position="103"/>
        <end position="154"/>
    </location>
</feature>
<reference evidence="2 3" key="1">
    <citation type="journal article" date="2014" name="Appl. Environ. Microbiol.">
        <title>Insights into the Microbial Degradation of Rubber and Gutta-Percha by Analysis of the Complete Genome of Nocardia nova SH22a.</title>
        <authorList>
            <person name="Luo Q."/>
            <person name="Hiessl S."/>
            <person name="Poehlein A."/>
            <person name="Daniel R."/>
            <person name="Steinbuchel A."/>
        </authorList>
    </citation>
    <scope>NUCLEOTIDE SEQUENCE [LARGE SCALE GENOMIC DNA]</scope>
    <source>
        <strain evidence="2">SH22a</strain>
    </source>
</reference>
<dbReference type="KEGG" id="nno:NONO_c22040"/>
<dbReference type="PATRIC" id="fig|1415166.3.peg.2242"/>
<dbReference type="GO" id="GO:0009231">
    <property type="term" value="P:riboflavin biosynthetic process"/>
    <property type="evidence" value="ECO:0007669"/>
    <property type="project" value="InterPro"/>
</dbReference>
<dbReference type="OrthoDB" id="3427770at2"/>